<dbReference type="PANTHER" id="PTHR43818:SF5">
    <property type="entry name" value="OXIDOREDUCTASE FAMILY PROTEIN"/>
    <property type="match status" value="1"/>
</dbReference>
<evidence type="ECO:0000313" key="4">
    <source>
        <dbReference type="Proteomes" id="UP000250831"/>
    </source>
</evidence>
<reference evidence="3 4" key="1">
    <citation type="submission" date="2018-04" db="EMBL/GenBank/DDBJ databases">
        <title>Sphingobacterium sp. M46 Genome.</title>
        <authorList>
            <person name="Cheng J."/>
            <person name="Li Y."/>
        </authorList>
    </citation>
    <scope>NUCLEOTIDE SEQUENCE [LARGE SCALE GENOMIC DNA]</scope>
    <source>
        <strain evidence="3 4">M46</strain>
    </source>
</reference>
<dbReference type="SUPFAM" id="SSF51735">
    <property type="entry name" value="NAD(P)-binding Rossmann-fold domains"/>
    <property type="match status" value="1"/>
</dbReference>
<dbReference type="OrthoDB" id="127583at2"/>
<dbReference type="Proteomes" id="UP000250831">
    <property type="component" value="Unassembled WGS sequence"/>
</dbReference>
<feature type="domain" description="Gfo/Idh/MocA-like oxidoreductase N-terminal" evidence="1">
    <location>
        <begin position="47"/>
        <end position="173"/>
    </location>
</feature>
<dbReference type="InterPro" id="IPR036291">
    <property type="entry name" value="NAD(P)-bd_dom_sf"/>
</dbReference>
<keyword evidence="4" id="KW-1185">Reference proteome</keyword>
<sequence length="436" mass="48302">MSLHSDNHPEHNSRRSFLKKSSIIALGTSLPTSTLLSFTDQSKDQVIKVGLIGCGGRGTGAAIQALQADPNCQITAMADVFQDRMDESYAALMEVRPKQVKIDKGNKFLGFDAYEKVINSDVDVVLLTSPPAFRPLHLKAAVQAKKHIFCEKPMAVDIPGLHSVQQSVKKAKELNLSLVSGFCFRYDLPNRATFTKVLEGAIGQVKSVSTFRYGGEATYIEPRPEWNKMTQQMRNWFYYNWLSGDFIVEQAVHSLDMMSWAMGDVMPISAMGTGGRQVRIDPKYGNIYDHFAIEFKYANGAIGTHFCRQQAGTTPRNSVSMLGTEGVAEVVIGGKHTISGKVGWDYTGTKNNMYQTQHDELFASIRSNKPINDGEWMSNSTLLAIWARMAGYTGQNLTFDQVMNSKENLGPELASYNWELNVDGPPIAIPGKTKFS</sequence>
<protein>
    <submittedName>
        <fullName evidence="3">Oxidoreductase</fullName>
    </submittedName>
</protein>
<dbReference type="RefSeq" id="WP_108632291.1">
    <property type="nucleotide sequence ID" value="NZ_QCXX01000001.1"/>
</dbReference>
<proteinExistence type="predicted"/>
<dbReference type="PANTHER" id="PTHR43818">
    <property type="entry name" value="BCDNA.GH03377"/>
    <property type="match status" value="1"/>
</dbReference>
<dbReference type="InterPro" id="IPR000683">
    <property type="entry name" value="Gfo/Idh/MocA-like_OxRdtase_N"/>
</dbReference>
<gene>
    <name evidence="3" type="ORF">DCO56_03225</name>
</gene>
<dbReference type="EMBL" id="QCXX01000001">
    <property type="protein sequence ID" value="PUV25994.1"/>
    <property type="molecule type" value="Genomic_DNA"/>
</dbReference>
<dbReference type="Gene3D" id="3.40.50.720">
    <property type="entry name" value="NAD(P)-binding Rossmann-like Domain"/>
    <property type="match status" value="1"/>
</dbReference>
<dbReference type="Pfam" id="PF22725">
    <property type="entry name" value="GFO_IDH_MocA_C3"/>
    <property type="match status" value="1"/>
</dbReference>
<accession>A0A363NYV5</accession>
<name>A0A363NYV5_9SPHI</name>
<dbReference type="AlphaFoldDB" id="A0A363NYV5"/>
<dbReference type="GO" id="GO:0000166">
    <property type="term" value="F:nucleotide binding"/>
    <property type="evidence" value="ECO:0007669"/>
    <property type="project" value="InterPro"/>
</dbReference>
<dbReference type="InterPro" id="IPR050463">
    <property type="entry name" value="Gfo/Idh/MocA_oxidrdct_glycsds"/>
</dbReference>
<evidence type="ECO:0000313" key="3">
    <source>
        <dbReference type="EMBL" id="PUV25994.1"/>
    </source>
</evidence>
<dbReference type="SUPFAM" id="SSF55347">
    <property type="entry name" value="Glyceraldehyde-3-phosphate dehydrogenase-like, C-terminal domain"/>
    <property type="match status" value="1"/>
</dbReference>
<evidence type="ECO:0000259" key="1">
    <source>
        <dbReference type="Pfam" id="PF01408"/>
    </source>
</evidence>
<evidence type="ECO:0000259" key="2">
    <source>
        <dbReference type="Pfam" id="PF22725"/>
    </source>
</evidence>
<organism evidence="3 4">
    <name type="scientific">Sphingobacterium athyrii</name>
    <dbReference type="NCBI Taxonomy" id="2152717"/>
    <lineage>
        <taxon>Bacteria</taxon>
        <taxon>Pseudomonadati</taxon>
        <taxon>Bacteroidota</taxon>
        <taxon>Sphingobacteriia</taxon>
        <taxon>Sphingobacteriales</taxon>
        <taxon>Sphingobacteriaceae</taxon>
        <taxon>Sphingobacterium</taxon>
    </lineage>
</organism>
<comment type="caution">
    <text evidence="3">The sequence shown here is derived from an EMBL/GenBank/DDBJ whole genome shotgun (WGS) entry which is preliminary data.</text>
</comment>
<dbReference type="Pfam" id="PF01408">
    <property type="entry name" value="GFO_IDH_MocA"/>
    <property type="match status" value="1"/>
</dbReference>
<dbReference type="InterPro" id="IPR055170">
    <property type="entry name" value="GFO_IDH_MocA-like_dom"/>
</dbReference>
<feature type="domain" description="GFO/IDH/MocA-like oxidoreductase" evidence="2">
    <location>
        <begin position="199"/>
        <end position="328"/>
    </location>
</feature>
<dbReference type="Gene3D" id="3.30.360.10">
    <property type="entry name" value="Dihydrodipicolinate Reductase, domain 2"/>
    <property type="match status" value="1"/>
</dbReference>